<proteinExistence type="predicted"/>
<dbReference type="STRING" id="1229726.GRFL_2933"/>
<name>A0A1L7I7T1_9FLAO</name>
<gene>
    <name evidence="1" type="ORF">GRFL_2933</name>
</gene>
<dbReference type="RefSeq" id="WP_158091615.1">
    <property type="nucleotide sequence ID" value="NZ_AMRU01000005.1"/>
</dbReference>
<keyword evidence="2" id="KW-1185">Reference proteome</keyword>
<dbReference type="AlphaFoldDB" id="A0A1L7I7T1"/>
<dbReference type="Proteomes" id="UP000186230">
    <property type="component" value="Chromosome"/>
</dbReference>
<dbReference type="EMBL" id="CP016359">
    <property type="protein sequence ID" value="APU69657.1"/>
    <property type="molecule type" value="Genomic_DNA"/>
</dbReference>
<dbReference type="Pfam" id="PF14302">
    <property type="entry name" value="DUF4377"/>
    <property type="match status" value="1"/>
</dbReference>
<protein>
    <submittedName>
        <fullName evidence="1">Uncharacterized protein</fullName>
    </submittedName>
</protein>
<dbReference type="KEGG" id="gfl:GRFL_2933"/>
<reference evidence="1 2" key="1">
    <citation type="submission" date="2016-07" db="EMBL/GenBank/DDBJ databases">
        <title>Multi-omics approach to identify versatile polysaccharide utilization systems of a marine flavobacterium Gramella flava.</title>
        <authorList>
            <person name="Tang K."/>
        </authorList>
    </citation>
    <scope>NUCLEOTIDE SEQUENCE [LARGE SCALE GENOMIC DNA]</scope>
    <source>
        <strain evidence="1 2">JLT2011</strain>
    </source>
</reference>
<sequence>MYLLSNVFIVIFFQLNIRFWLGMMLIFLAQTCSIQGLEENTGTEQIRINHYKQSAFGMEPMLVMLVQAGDDIGSGRWENFYDNIAGFDYESGYIYQLKVRKKKVKNPPQDASSVQFTLVKVISKEAVNPDEHFTIKLKWENTNFAIADANGQYSLLSEYDIDCNSLCDALTNALDHNEEVTGTFIHGQDGSLILKSID</sequence>
<organism evidence="1 2">
    <name type="scientific">Christiangramia flava JLT2011</name>
    <dbReference type="NCBI Taxonomy" id="1229726"/>
    <lineage>
        <taxon>Bacteria</taxon>
        <taxon>Pseudomonadati</taxon>
        <taxon>Bacteroidota</taxon>
        <taxon>Flavobacteriia</taxon>
        <taxon>Flavobacteriales</taxon>
        <taxon>Flavobacteriaceae</taxon>
        <taxon>Christiangramia</taxon>
    </lineage>
</organism>
<dbReference type="InterPro" id="IPR025485">
    <property type="entry name" value="DUF4377"/>
</dbReference>
<evidence type="ECO:0000313" key="1">
    <source>
        <dbReference type="EMBL" id="APU69657.1"/>
    </source>
</evidence>
<accession>A0A1L7I7T1</accession>
<evidence type="ECO:0000313" key="2">
    <source>
        <dbReference type="Proteomes" id="UP000186230"/>
    </source>
</evidence>